<accession>A0A1H7RJX3</accession>
<organism evidence="1 2">
    <name type="scientific">Chitinophaga rupis</name>
    <dbReference type="NCBI Taxonomy" id="573321"/>
    <lineage>
        <taxon>Bacteria</taxon>
        <taxon>Pseudomonadati</taxon>
        <taxon>Bacteroidota</taxon>
        <taxon>Chitinophagia</taxon>
        <taxon>Chitinophagales</taxon>
        <taxon>Chitinophagaceae</taxon>
        <taxon>Chitinophaga</taxon>
    </lineage>
</organism>
<proteinExistence type="predicted"/>
<reference evidence="1 2" key="1">
    <citation type="submission" date="2016-10" db="EMBL/GenBank/DDBJ databases">
        <authorList>
            <person name="de Groot N.N."/>
        </authorList>
    </citation>
    <scope>NUCLEOTIDE SEQUENCE [LARGE SCALE GENOMIC DNA]</scope>
    <source>
        <strain evidence="1 2">DSM 21039</strain>
    </source>
</reference>
<evidence type="ECO:0000313" key="1">
    <source>
        <dbReference type="EMBL" id="SEL60385.1"/>
    </source>
</evidence>
<gene>
    <name evidence="1" type="ORF">SAMN04488505_102658</name>
</gene>
<dbReference type="EMBL" id="FOBB01000002">
    <property type="protein sequence ID" value="SEL60385.1"/>
    <property type="molecule type" value="Genomic_DNA"/>
</dbReference>
<dbReference type="AlphaFoldDB" id="A0A1H7RJX3"/>
<evidence type="ECO:0000313" key="2">
    <source>
        <dbReference type="Proteomes" id="UP000198984"/>
    </source>
</evidence>
<sequence>MCEYEDKQMGRYLDVRVAITKIIHLPSAYLHIYLLCCDQVLQGLFIILSHSQLPYI</sequence>
<dbReference type="Proteomes" id="UP000198984">
    <property type="component" value="Unassembled WGS sequence"/>
</dbReference>
<protein>
    <submittedName>
        <fullName evidence="1">Uncharacterized protein</fullName>
    </submittedName>
</protein>
<name>A0A1H7RJX3_9BACT</name>
<keyword evidence="2" id="KW-1185">Reference proteome</keyword>